<accession>A0A7S3XFM2</accession>
<dbReference type="AlphaFoldDB" id="A0A7S3XFM2"/>
<proteinExistence type="predicted"/>
<name>A0A7S3XFM2_OXYMA</name>
<gene>
    <name evidence="1" type="ORF">OMAR00292_LOCUS2095</name>
</gene>
<organism evidence="1">
    <name type="scientific">Oxyrrhis marina</name>
    <name type="common">Dinoflagellate</name>
    <dbReference type="NCBI Taxonomy" id="2969"/>
    <lineage>
        <taxon>Eukaryota</taxon>
        <taxon>Sar</taxon>
        <taxon>Alveolata</taxon>
        <taxon>Dinophyceae</taxon>
        <taxon>Oxyrrhinales</taxon>
        <taxon>Oxyrrhinaceae</taxon>
        <taxon>Oxyrrhis</taxon>
    </lineage>
</organism>
<sequence length="108" mass="11815">MKESELLQCGFRPRSHGRWVGAVNASNSVLCAQVKGCRIALRRLGSGTIGVLPQCPVACNSSHCHRHCRIPRWGHIGEDGPRALRVTSCSMVARAAAIFHEKKKKNSL</sequence>
<dbReference type="EMBL" id="HBIT01004431">
    <property type="protein sequence ID" value="CAE0616219.1"/>
    <property type="molecule type" value="Transcribed_RNA"/>
</dbReference>
<reference evidence="1" key="1">
    <citation type="submission" date="2021-01" db="EMBL/GenBank/DDBJ databases">
        <authorList>
            <person name="Corre E."/>
            <person name="Pelletier E."/>
            <person name="Niang G."/>
            <person name="Scheremetjew M."/>
            <person name="Finn R."/>
            <person name="Kale V."/>
            <person name="Holt S."/>
            <person name="Cochrane G."/>
            <person name="Meng A."/>
            <person name="Brown T."/>
            <person name="Cohen L."/>
        </authorList>
    </citation>
    <scope>NUCLEOTIDE SEQUENCE</scope>
    <source>
        <strain evidence="1">CCMP1795</strain>
    </source>
</reference>
<protein>
    <submittedName>
        <fullName evidence="1">Uncharacterized protein</fullName>
    </submittedName>
</protein>
<evidence type="ECO:0000313" key="1">
    <source>
        <dbReference type="EMBL" id="CAE0616219.1"/>
    </source>
</evidence>